<sequence length="50" mass="5336">DMLGLSITGHVPKFVKNFMAGQDSIHAALSAYVSEVKNVTFPSVEHGFSA</sequence>
<dbReference type="SUPFAM" id="SSF51621">
    <property type="entry name" value="Phosphoenolpyruvate/pyruvate domain"/>
    <property type="match status" value="1"/>
</dbReference>
<evidence type="ECO:0000256" key="4">
    <source>
        <dbReference type="ARBA" id="ARBA00022655"/>
    </source>
</evidence>
<dbReference type="Pfam" id="PF02548">
    <property type="entry name" value="Pantoate_transf"/>
    <property type="match status" value="1"/>
</dbReference>
<dbReference type="Proteomes" id="UP001196338">
    <property type="component" value="Unassembled WGS sequence"/>
</dbReference>
<dbReference type="InterPro" id="IPR015813">
    <property type="entry name" value="Pyrv/PenolPyrv_kinase-like_dom"/>
</dbReference>
<evidence type="ECO:0000256" key="3">
    <source>
        <dbReference type="ARBA" id="ARBA00012618"/>
    </source>
</evidence>
<accession>A0AAW4KTT3</accession>
<dbReference type="InterPro" id="IPR003700">
    <property type="entry name" value="Pantoate_hydroxy_MeTrfase"/>
</dbReference>
<organism evidence="7 8">
    <name type="scientific">Vibrio cholerae</name>
    <dbReference type="NCBI Taxonomy" id="666"/>
    <lineage>
        <taxon>Bacteria</taxon>
        <taxon>Pseudomonadati</taxon>
        <taxon>Pseudomonadota</taxon>
        <taxon>Gammaproteobacteria</taxon>
        <taxon>Vibrionales</taxon>
        <taxon>Vibrionaceae</taxon>
        <taxon>Vibrio</taxon>
    </lineage>
</organism>
<protein>
    <recommendedName>
        <fullName evidence="3">3-methyl-2-oxobutanoate hydroxymethyltransferase</fullName>
        <ecNumber evidence="3">2.1.2.11</ecNumber>
    </recommendedName>
</protein>
<name>A0AAW4KTT3_VIBCL</name>
<evidence type="ECO:0000256" key="6">
    <source>
        <dbReference type="ARBA" id="ARBA00022723"/>
    </source>
</evidence>
<gene>
    <name evidence="7" type="ORF">KIN13_19310</name>
</gene>
<dbReference type="EMBL" id="JAHBND010000918">
    <property type="protein sequence ID" value="MBS7675558.1"/>
    <property type="molecule type" value="Genomic_DNA"/>
</dbReference>
<dbReference type="AlphaFoldDB" id="A0AAW4KTT3"/>
<comment type="similarity">
    <text evidence="1">Belongs to the PanB family.</text>
</comment>
<dbReference type="EC" id="2.1.2.11" evidence="3"/>
<reference evidence="7" key="1">
    <citation type="submission" date="2021-05" db="EMBL/GenBank/DDBJ databases">
        <authorList>
            <person name="Stine C."/>
        </authorList>
    </citation>
    <scope>NUCLEOTIDE SEQUENCE</scope>
    <source>
        <strain evidence="7">TDS0091212</strain>
    </source>
</reference>
<evidence type="ECO:0000256" key="2">
    <source>
        <dbReference type="ARBA" id="ARBA00011424"/>
    </source>
</evidence>
<comment type="caution">
    <text evidence="7">The sequence shown here is derived from an EMBL/GenBank/DDBJ whole genome shotgun (WGS) entry which is preliminary data.</text>
</comment>
<evidence type="ECO:0000313" key="7">
    <source>
        <dbReference type="EMBL" id="MBS7675558.1"/>
    </source>
</evidence>
<keyword evidence="5 7" id="KW-0808">Transferase</keyword>
<feature type="non-terminal residue" evidence="7">
    <location>
        <position position="1"/>
    </location>
</feature>
<evidence type="ECO:0000313" key="8">
    <source>
        <dbReference type="Proteomes" id="UP001196338"/>
    </source>
</evidence>
<reference evidence="7" key="2">
    <citation type="submission" date="2023-08" db="EMBL/GenBank/DDBJ databases">
        <title>Vibrio cholerae Outbreaks in Tanzania Exemplify Founder Flush: Simultaneous Increases in Population Size and Genetic Diversity.</title>
        <authorList>
            <person name="Debes A.K."/>
            <person name="Mohammed A."/>
            <person name="Maseke I."/>
            <person name="Almeida M."/>
            <person name="Li S."/>
            <person name="Matimba H."/>
            <person name="Joachim A."/>
            <person name="Mizinduko M."/>
            <person name="Nyanga S."/>
            <person name="Kelly M."/>
            <person name="Kachwamba Y."/>
            <person name="Schaffer A.M."/>
            <person name="Nyanga A.S."/>
            <person name="Mghamba J."/>
            <person name="Mosha F.S."/>
            <person name="Sack D.A."/>
            <person name="Stine O.C."/>
        </authorList>
    </citation>
    <scope>NUCLEOTIDE SEQUENCE</scope>
    <source>
        <strain evidence="7">TDS0091212</strain>
    </source>
</reference>
<dbReference type="InterPro" id="IPR040442">
    <property type="entry name" value="Pyrv_kinase-like_dom_sf"/>
</dbReference>
<dbReference type="Gene3D" id="3.20.20.60">
    <property type="entry name" value="Phosphoenolpyruvate-binding domains"/>
    <property type="match status" value="1"/>
</dbReference>
<dbReference type="GO" id="GO:0015940">
    <property type="term" value="P:pantothenate biosynthetic process"/>
    <property type="evidence" value="ECO:0007669"/>
    <property type="project" value="UniProtKB-KW"/>
</dbReference>
<evidence type="ECO:0000256" key="5">
    <source>
        <dbReference type="ARBA" id="ARBA00022679"/>
    </source>
</evidence>
<evidence type="ECO:0000256" key="1">
    <source>
        <dbReference type="ARBA" id="ARBA00008676"/>
    </source>
</evidence>
<dbReference type="GO" id="GO:0046872">
    <property type="term" value="F:metal ion binding"/>
    <property type="evidence" value="ECO:0007669"/>
    <property type="project" value="UniProtKB-KW"/>
</dbReference>
<comment type="subunit">
    <text evidence="2">Homodecamer; pentamer of dimers.</text>
</comment>
<keyword evidence="4" id="KW-0566">Pantothenate biosynthesis</keyword>
<keyword evidence="6" id="KW-0479">Metal-binding</keyword>
<dbReference type="GO" id="GO:0003864">
    <property type="term" value="F:3-methyl-2-oxobutanoate hydroxymethyltransferase activity"/>
    <property type="evidence" value="ECO:0007669"/>
    <property type="project" value="UniProtKB-EC"/>
</dbReference>
<proteinExistence type="inferred from homology"/>